<feature type="compositionally biased region" description="Low complexity" evidence="1">
    <location>
        <begin position="265"/>
        <end position="275"/>
    </location>
</feature>
<protein>
    <submittedName>
        <fullName evidence="2">Uncharacterized protein</fullName>
    </submittedName>
</protein>
<proteinExistence type="predicted"/>
<feature type="region of interest" description="Disordered" evidence="1">
    <location>
        <begin position="744"/>
        <end position="831"/>
    </location>
</feature>
<feature type="compositionally biased region" description="Low complexity" evidence="1">
    <location>
        <begin position="186"/>
        <end position="200"/>
    </location>
</feature>
<comment type="caution">
    <text evidence="2">The sequence shown here is derived from an EMBL/GenBank/DDBJ whole genome shotgun (WGS) entry which is preliminary data.</text>
</comment>
<sequence length="844" mass="92805">MVNPNRWSWGGPRKVEAREGALTSQQQPLDEPRKVDKPKGEKLQPGAASFSSRRLSKNRWSWRPDATTPVTRQDQENEREMQGRNQNQSGKADTPAMDSHRLSKHMETAEEVPAAAFASASYGAAPSYSTSKPRIQRSQQQEDEEPPSTGVKNVFSRVLSRRLSSYNMNKKSTPVALAEPTPPPSRHQQQQQQQQQQHPPMSMPPMPMQPSIRHGPQLHNPQNTLRAMSTPVGNVQNQGHIDNGHVVVAPLPELKEEENSQLQVPSTTRRPSTTPGAEDVALTNNASSSTSAAPPAIEETGLFGRLMRRRPVPKQRDAENHKKRGNSASTGDSTNQPSGVDDGIKSSTDPVPRVDETSEHRQTQSHSPPLNPSSHKTHKSPSSTPKSGTARTTSKSSVPRFLRQMTKPRQASSEAMTQTASPQQPAPSLTTQPKLQSKRSFGKRFWSRPSANDFGGDGTNHVAKTESQPVPPAHRTVYVPKHAAVDFSRTINPRLNRQSLVVGDDDQAKVVRAHATTTADARVGEPETQQKQRPLAVAAIDKHTGRDPAMAKYEAPSPTELHRRLEIIKRSETEVVATTEPASLNPWQHQLNLLQANSNTSASNTKAPVPKGHSRSISSRRHSFSLISDPHARELTPPRSVSPVETEAPTDPPTISQMPQQMVSAAPARPTSFYDCTQQNRQEGAVKQAAAREMTDFERFLAEAEAREREHQAQMWRNLARRSGHYGYSDNPWNAARPVDPSLAGTGAVNATTNRNNNNKRNSAPYPINRRESMMSEFYGPPTGTNGHSGDDADGTRGLGRQGSVSKRISHYIKPPKPSAQPTYEDWPTGRANRRSVIVGAIGE</sequence>
<dbReference type="AlphaFoldDB" id="A0AAD9HKM7"/>
<feature type="compositionally biased region" description="Basic residues" evidence="1">
    <location>
        <begin position="612"/>
        <end position="623"/>
    </location>
</feature>
<feature type="compositionally biased region" description="Basic and acidic residues" evidence="1">
    <location>
        <begin position="30"/>
        <end position="42"/>
    </location>
</feature>
<evidence type="ECO:0000256" key="1">
    <source>
        <dbReference type="SAM" id="MobiDB-lite"/>
    </source>
</evidence>
<feature type="compositionally biased region" description="Basic residues" evidence="1">
    <location>
        <begin position="436"/>
        <end position="446"/>
    </location>
</feature>
<feature type="compositionally biased region" description="Low complexity" evidence="1">
    <location>
        <begin position="283"/>
        <end position="296"/>
    </location>
</feature>
<evidence type="ECO:0000313" key="2">
    <source>
        <dbReference type="EMBL" id="KAK2030608.1"/>
    </source>
</evidence>
<feature type="region of interest" description="Disordered" evidence="1">
    <location>
        <begin position="1"/>
        <end position="475"/>
    </location>
</feature>
<feature type="compositionally biased region" description="Low complexity" evidence="1">
    <location>
        <begin position="744"/>
        <end position="762"/>
    </location>
</feature>
<name>A0AAD9HKM7_9PEZI</name>
<feature type="compositionally biased region" description="Polar residues" evidence="1">
    <location>
        <begin position="219"/>
        <end position="240"/>
    </location>
</feature>
<organism evidence="2 3">
    <name type="scientific">Colletotrichum zoysiae</name>
    <dbReference type="NCBI Taxonomy" id="1216348"/>
    <lineage>
        <taxon>Eukaryota</taxon>
        <taxon>Fungi</taxon>
        <taxon>Dikarya</taxon>
        <taxon>Ascomycota</taxon>
        <taxon>Pezizomycotina</taxon>
        <taxon>Sordariomycetes</taxon>
        <taxon>Hypocreomycetidae</taxon>
        <taxon>Glomerellales</taxon>
        <taxon>Glomerellaceae</taxon>
        <taxon>Colletotrichum</taxon>
        <taxon>Colletotrichum graminicola species complex</taxon>
    </lineage>
</organism>
<feature type="compositionally biased region" description="Polar residues" evidence="1">
    <location>
        <begin position="407"/>
        <end position="435"/>
    </location>
</feature>
<feature type="compositionally biased region" description="Basic and acidic residues" evidence="1">
    <location>
        <begin position="98"/>
        <end position="108"/>
    </location>
</feature>
<dbReference type="EMBL" id="MU842849">
    <property type="protein sequence ID" value="KAK2030608.1"/>
    <property type="molecule type" value="Genomic_DNA"/>
</dbReference>
<feature type="compositionally biased region" description="Low complexity" evidence="1">
    <location>
        <begin position="156"/>
        <end position="165"/>
    </location>
</feature>
<feature type="compositionally biased region" description="Polar residues" evidence="1">
    <location>
        <begin position="653"/>
        <end position="663"/>
    </location>
</feature>
<feature type="region of interest" description="Disordered" evidence="1">
    <location>
        <begin position="599"/>
        <end position="670"/>
    </location>
</feature>
<evidence type="ECO:0000313" key="3">
    <source>
        <dbReference type="Proteomes" id="UP001232148"/>
    </source>
</evidence>
<feature type="compositionally biased region" description="Basic and acidic residues" evidence="1">
    <location>
        <begin position="352"/>
        <end position="362"/>
    </location>
</feature>
<feature type="compositionally biased region" description="Basic and acidic residues" evidence="1">
    <location>
        <begin position="73"/>
        <end position="82"/>
    </location>
</feature>
<feature type="compositionally biased region" description="Low complexity" evidence="1">
    <location>
        <begin position="111"/>
        <end position="131"/>
    </location>
</feature>
<dbReference type="Proteomes" id="UP001232148">
    <property type="component" value="Unassembled WGS sequence"/>
</dbReference>
<reference evidence="2" key="1">
    <citation type="submission" date="2021-06" db="EMBL/GenBank/DDBJ databases">
        <title>Comparative genomics, transcriptomics and evolutionary studies reveal genomic signatures of adaptation to plant cell wall in hemibiotrophic fungi.</title>
        <authorList>
            <consortium name="DOE Joint Genome Institute"/>
            <person name="Baroncelli R."/>
            <person name="Diaz J.F."/>
            <person name="Benocci T."/>
            <person name="Peng M."/>
            <person name="Battaglia E."/>
            <person name="Haridas S."/>
            <person name="Andreopoulos W."/>
            <person name="Labutti K."/>
            <person name="Pangilinan J."/>
            <person name="Floch G.L."/>
            <person name="Makela M.R."/>
            <person name="Henrissat B."/>
            <person name="Grigoriev I.V."/>
            <person name="Crouch J.A."/>
            <person name="De Vries R.P."/>
            <person name="Sukno S.A."/>
            <person name="Thon M.R."/>
        </authorList>
    </citation>
    <scope>NUCLEOTIDE SEQUENCE</scope>
    <source>
        <strain evidence="2">MAFF235873</strain>
    </source>
</reference>
<keyword evidence="3" id="KW-1185">Reference proteome</keyword>
<gene>
    <name evidence="2" type="ORF">LX32DRAFT_672176</name>
</gene>
<accession>A0AAD9HKM7</accession>
<feature type="compositionally biased region" description="Polar residues" evidence="1">
    <location>
        <begin position="326"/>
        <end position="338"/>
    </location>
</feature>